<sequence length="65" mass="7337">MINLKLNEDARKNNITRCRERNIILPTIAQMKDPGSIPDKIKGRLKGVGLWDVDPLNLLSNPEAK</sequence>
<evidence type="ECO:0000313" key="1">
    <source>
        <dbReference type="EMBL" id="GAI40240.1"/>
    </source>
</evidence>
<dbReference type="AlphaFoldDB" id="X1PME9"/>
<protein>
    <submittedName>
        <fullName evidence="1">Uncharacterized protein</fullName>
    </submittedName>
</protein>
<gene>
    <name evidence="1" type="ORF">S06H3_46350</name>
</gene>
<accession>X1PME9</accession>
<comment type="caution">
    <text evidence="1">The sequence shown here is derived from an EMBL/GenBank/DDBJ whole genome shotgun (WGS) entry which is preliminary data.</text>
</comment>
<reference evidence="1" key="1">
    <citation type="journal article" date="2014" name="Front. Microbiol.">
        <title>High frequency of phylogenetically diverse reductive dehalogenase-homologous genes in deep subseafloor sedimentary metagenomes.</title>
        <authorList>
            <person name="Kawai M."/>
            <person name="Futagami T."/>
            <person name="Toyoda A."/>
            <person name="Takaki Y."/>
            <person name="Nishi S."/>
            <person name="Hori S."/>
            <person name="Arai W."/>
            <person name="Tsubouchi T."/>
            <person name="Morono Y."/>
            <person name="Uchiyama I."/>
            <person name="Ito T."/>
            <person name="Fujiyama A."/>
            <person name="Inagaki F."/>
            <person name="Takami H."/>
        </authorList>
    </citation>
    <scope>NUCLEOTIDE SEQUENCE</scope>
    <source>
        <strain evidence="1">Expedition CK06-06</strain>
    </source>
</reference>
<name>X1PME9_9ZZZZ</name>
<organism evidence="1">
    <name type="scientific">marine sediment metagenome</name>
    <dbReference type="NCBI Taxonomy" id="412755"/>
    <lineage>
        <taxon>unclassified sequences</taxon>
        <taxon>metagenomes</taxon>
        <taxon>ecological metagenomes</taxon>
    </lineage>
</organism>
<proteinExistence type="predicted"/>
<dbReference type="EMBL" id="BARV01029024">
    <property type="protein sequence ID" value="GAI40240.1"/>
    <property type="molecule type" value="Genomic_DNA"/>
</dbReference>